<dbReference type="InterPro" id="IPR053977">
    <property type="entry name" value="Rv2466c-like"/>
</dbReference>
<dbReference type="InterPro" id="IPR036249">
    <property type="entry name" value="Thioredoxin-like_sf"/>
</dbReference>
<name>A0A6J6HJ95_9ZZZZ</name>
<gene>
    <name evidence="1" type="ORF">UFOPK1835_01263</name>
</gene>
<dbReference type="Gene3D" id="3.40.30.10">
    <property type="entry name" value="Glutaredoxin"/>
    <property type="match status" value="1"/>
</dbReference>
<dbReference type="SUPFAM" id="SSF52833">
    <property type="entry name" value="Thioredoxin-like"/>
    <property type="match status" value="1"/>
</dbReference>
<dbReference type="AlphaFoldDB" id="A0A6J6HJ95"/>
<evidence type="ECO:0000313" key="1">
    <source>
        <dbReference type="EMBL" id="CAB4613792.1"/>
    </source>
</evidence>
<reference evidence="1" key="1">
    <citation type="submission" date="2020-05" db="EMBL/GenBank/DDBJ databases">
        <authorList>
            <person name="Chiriac C."/>
            <person name="Salcher M."/>
            <person name="Ghai R."/>
            <person name="Kavagutti S V."/>
        </authorList>
    </citation>
    <scope>NUCLEOTIDE SEQUENCE</scope>
</reference>
<dbReference type="Pfam" id="PF22234">
    <property type="entry name" value="Rv2466c-like"/>
    <property type="match status" value="1"/>
</dbReference>
<dbReference type="EMBL" id="CAEZUP010000053">
    <property type="protein sequence ID" value="CAB4613792.1"/>
    <property type="molecule type" value="Genomic_DNA"/>
</dbReference>
<sequence>MSPKADLEFFFDPICPFAWITSRWVVEVAELRGLTVQWRFICLAIVNENRDYSEFPPAYPALHGLGRQMLRVAAAARLTGGNDAVARIYAAAGKPMHDDGLSVAIFGGGPIPEGLIAEIVADAGLDPSLVEAATDESHDEVLRSETEEALGRTGRDVGTPILTFNPGTDREASLFGPVISRIPRGTEALELWDAVSVLAGTRGFAELKRSLRDPLEFG</sequence>
<protein>
    <submittedName>
        <fullName evidence="1">Unannotated protein</fullName>
    </submittedName>
</protein>
<proteinExistence type="predicted"/>
<organism evidence="1">
    <name type="scientific">freshwater metagenome</name>
    <dbReference type="NCBI Taxonomy" id="449393"/>
    <lineage>
        <taxon>unclassified sequences</taxon>
        <taxon>metagenomes</taxon>
        <taxon>ecological metagenomes</taxon>
    </lineage>
</organism>
<accession>A0A6J6HJ95</accession>